<protein>
    <recommendedName>
        <fullName evidence="4">lysostaphin</fullName>
        <ecNumber evidence="4">3.4.24.75</ecNumber>
    </recommendedName>
</protein>
<evidence type="ECO:0000256" key="6">
    <source>
        <dbReference type="SAM" id="Phobius"/>
    </source>
</evidence>
<evidence type="ECO:0000256" key="3">
    <source>
        <dbReference type="ARBA" id="ARBA00006646"/>
    </source>
</evidence>
<dbReference type="Pfam" id="PF13702">
    <property type="entry name" value="Lysozyme_like"/>
    <property type="match status" value="1"/>
</dbReference>
<proteinExistence type="inferred from homology"/>
<comment type="similarity">
    <text evidence="3">Belongs to the peptidase M23B family.</text>
</comment>
<gene>
    <name evidence="9" type="ORF">ETI04_10790</name>
</gene>
<dbReference type="PANTHER" id="PTHR21666:SF270">
    <property type="entry name" value="MUREIN HYDROLASE ACTIVATOR ENVC"/>
    <property type="match status" value="1"/>
</dbReference>
<keyword evidence="6" id="KW-0472">Membrane</keyword>
<dbReference type="SUPFAM" id="SSF53955">
    <property type="entry name" value="Lysozyme-like"/>
    <property type="match status" value="1"/>
</dbReference>
<dbReference type="Pfam" id="PF01551">
    <property type="entry name" value="Peptidase_M23"/>
    <property type="match status" value="1"/>
</dbReference>
<dbReference type="PANTHER" id="PTHR21666">
    <property type="entry name" value="PEPTIDASE-RELATED"/>
    <property type="match status" value="1"/>
</dbReference>
<evidence type="ECO:0000256" key="5">
    <source>
        <dbReference type="ARBA" id="ARBA00023049"/>
    </source>
</evidence>
<evidence type="ECO:0000313" key="10">
    <source>
        <dbReference type="Proteomes" id="UP000294865"/>
    </source>
</evidence>
<keyword evidence="6" id="KW-1133">Transmembrane helix</keyword>
<dbReference type="RefSeq" id="WP_133420416.1">
    <property type="nucleotide sequence ID" value="NZ_SDGS01000007.1"/>
</dbReference>
<dbReference type="InterPro" id="IPR050570">
    <property type="entry name" value="Cell_wall_metabolism_enzyme"/>
</dbReference>
<keyword evidence="6" id="KW-0812">Transmembrane</keyword>
<dbReference type="GO" id="GO:0004222">
    <property type="term" value="F:metalloendopeptidase activity"/>
    <property type="evidence" value="ECO:0007669"/>
    <property type="project" value="TreeGrafter"/>
</dbReference>
<dbReference type="CDD" id="cd12797">
    <property type="entry name" value="M23_peptidase"/>
    <property type="match status" value="1"/>
</dbReference>
<dbReference type="Gene3D" id="1.10.530.10">
    <property type="match status" value="1"/>
</dbReference>
<keyword evidence="5" id="KW-0645">Protease</keyword>
<evidence type="ECO:0000256" key="4">
    <source>
        <dbReference type="ARBA" id="ARBA00012322"/>
    </source>
</evidence>
<evidence type="ECO:0000256" key="2">
    <source>
        <dbReference type="ARBA" id="ARBA00001947"/>
    </source>
</evidence>
<feature type="transmembrane region" description="Helical" evidence="6">
    <location>
        <begin position="20"/>
        <end position="50"/>
    </location>
</feature>
<evidence type="ECO:0000256" key="1">
    <source>
        <dbReference type="ARBA" id="ARBA00001667"/>
    </source>
</evidence>
<dbReference type="InterPro" id="IPR023346">
    <property type="entry name" value="Lysozyme-like_dom_sf"/>
</dbReference>
<evidence type="ECO:0000313" key="9">
    <source>
        <dbReference type="EMBL" id="TDM15186.1"/>
    </source>
</evidence>
<reference evidence="9 10" key="1">
    <citation type="submission" date="2019-01" db="EMBL/GenBank/DDBJ databases">
        <title>Draft genome sequences of Macrococcus caseolyticus, Macrococcus canis, Macrococcus bohemicus and Macrococcus goetzii.</title>
        <authorList>
            <person name="Mazhar S."/>
            <person name="Altermann E."/>
            <person name="Hill C."/>
            <person name="Mcauliffe O."/>
        </authorList>
    </citation>
    <scope>NUCLEOTIDE SEQUENCE [LARGE SCALE GENOMIC DNA]</scope>
    <source>
        <strain evidence="9 10">DPC7162</strain>
    </source>
</reference>
<comment type="cofactor">
    <cofactor evidence="2">
        <name>Zn(2+)</name>
        <dbReference type="ChEBI" id="CHEBI:29105"/>
    </cofactor>
</comment>
<feature type="domain" description="M23ase beta-sheet core" evidence="7">
    <location>
        <begin position="252"/>
        <end position="356"/>
    </location>
</feature>
<dbReference type="SUPFAM" id="SSF51261">
    <property type="entry name" value="Duplicated hybrid motif"/>
    <property type="match status" value="1"/>
</dbReference>
<evidence type="ECO:0000259" key="7">
    <source>
        <dbReference type="Pfam" id="PF01551"/>
    </source>
</evidence>
<sequence length="383" mass="41062">MIEFLKNKLKKAITKKVMLWIAGIATSSTPFTIALITAVPIVLICMLLLLGGSNEGYEQEQSSSMGTIDGVALPEGCTKHSDRIKKELKSQGVDESHLNVMLAICAQESGGSVPDIFQASESKGLPPNTIGPTESIKAGVSAYKEVLNKSKAKKIGDDNWKAALQSYNFGGRFLDFFFEKGSKFSEDIAQQFSKKMAKETGWASYGDPKYVENVMRYLSQASGGTLDGNAIGSPVDPKLLNRVTCKIGEYPGHPGIDIALPEGTPIYAITDGKVVEAVNGYTVGGLSSSLLGKDNHVTVISKENPTLYMNYRHLKLNGVLVKKGDTVKAGQQVGLSGNTGYSSGPHLHLDALKNNQYSISAAVDWFSPLEKKFKVTGSLGCGL</sequence>
<name>A0A4R6C1L8_9STAP</name>
<dbReference type="GO" id="GO:0006508">
    <property type="term" value="P:proteolysis"/>
    <property type="evidence" value="ECO:0007669"/>
    <property type="project" value="UniProtKB-KW"/>
</dbReference>
<feature type="domain" description="CwlT-like lysozyme" evidence="8">
    <location>
        <begin position="78"/>
        <end position="213"/>
    </location>
</feature>
<dbReference type="EC" id="3.4.24.75" evidence="4"/>
<dbReference type="InterPro" id="IPR016047">
    <property type="entry name" value="M23ase_b-sheet_dom"/>
</dbReference>
<dbReference type="InterPro" id="IPR047194">
    <property type="entry name" value="CwlT-like_lysozyme"/>
</dbReference>
<evidence type="ECO:0000259" key="8">
    <source>
        <dbReference type="Pfam" id="PF13702"/>
    </source>
</evidence>
<organism evidence="9 10">
    <name type="scientific">Macrococcoides canis</name>
    <dbReference type="NCBI Taxonomy" id="1855823"/>
    <lineage>
        <taxon>Bacteria</taxon>
        <taxon>Bacillati</taxon>
        <taxon>Bacillota</taxon>
        <taxon>Bacilli</taxon>
        <taxon>Bacillales</taxon>
        <taxon>Staphylococcaceae</taxon>
        <taxon>Macrococcoides</taxon>
    </lineage>
</organism>
<dbReference type="InterPro" id="IPR011055">
    <property type="entry name" value="Dup_hybrid_motif"/>
</dbReference>
<keyword evidence="5" id="KW-0482">Metalloprotease</keyword>
<dbReference type="CDD" id="cd16891">
    <property type="entry name" value="CwlT-like"/>
    <property type="match status" value="1"/>
</dbReference>
<dbReference type="Proteomes" id="UP000294865">
    <property type="component" value="Unassembled WGS sequence"/>
</dbReference>
<comment type="catalytic activity">
    <reaction evidence="1">
        <text>Hydrolysis of the -Gly-|-Gly- bond in the pentaglycine inter-peptide link joining staphylococcal cell wall peptidoglycans.</text>
        <dbReference type="EC" id="3.4.24.75"/>
    </reaction>
</comment>
<accession>A0A4R6C1L8</accession>
<keyword evidence="5" id="KW-0378">Hydrolase</keyword>
<dbReference type="AlphaFoldDB" id="A0A4R6C1L8"/>
<dbReference type="Gene3D" id="2.70.70.10">
    <property type="entry name" value="Glucose Permease (Domain IIA)"/>
    <property type="match status" value="1"/>
</dbReference>
<comment type="caution">
    <text evidence="9">The sequence shown here is derived from an EMBL/GenBank/DDBJ whole genome shotgun (WGS) entry which is preliminary data.</text>
</comment>
<dbReference type="EMBL" id="SDQG01000009">
    <property type="protein sequence ID" value="TDM15186.1"/>
    <property type="molecule type" value="Genomic_DNA"/>
</dbReference>